<name>A0A8J5KEE9_HOMAM</name>
<organism evidence="12 13">
    <name type="scientific">Homarus americanus</name>
    <name type="common">American lobster</name>
    <dbReference type="NCBI Taxonomy" id="6706"/>
    <lineage>
        <taxon>Eukaryota</taxon>
        <taxon>Metazoa</taxon>
        <taxon>Ecdysozoa</taxon>
        <taxon>Arthropoda</taxon>
        <taxon>Crustacea</taxon>
        <taxon>Multicrustacea</taxon>
        <taxon>Malacostraca</taxon>
        <taxon>Eumalacostraca</taxon>
        <taxon>Eucarida</taxon>
        <taxon>Decapoda</taxon>
        <taxon>Pleocyemata</taxon>
        <taxon>Astacidea</taxon>
        <taxon>Nephropoidea</taxon>
        <taxon>Nephropidae</taxon>
        <taxon>Homarus</taxon>
    </lineage>
</organism>
<keyword evidence="8" id="KW-1015">Disulfide bond</keyword>
<evidence type="ECO:0000256" key="10">
    <source>
        <dbReference type="PIRNR" id="PIRNR036893"/>
    </source>
</evidence>
<keyword evidence="9" id="KW-0325">Glycoprotein</keyword>
<evidence type="ECO:0000256" key="5">
    <source>
        <dbReference type="ARBA" id="ARBA00022525"/>
    </source>
</evidence>
<dbReference type="PROSITE" id="PS00213">
    <property type="entry name" value="LIPOCALIN"/>
    <property type="match status" value="1"/>
</dbReference>
<dbReference type="Proteomes" id="UP000747542">
    <property type="component" value="Unassembled WGS sequence"/>
</dbReference>
<dbReference type="GO" id="GO:0000302">
    <property type="term" value="P:response to reactive oxygen species"/>
    <property type="evidence" value="ECO:0007669"/>
    <property type="project" value="TreeGrafter"/>
</dbReference>
<dbReference type="FunFam" id="2.40.128.20:FF:000003">
    <property type="entry name" value="Apolipoprotein D"/>
    <property type="match status" value="1"/>
</dbReference>
<feature type="domain" description="Lipocalin/cytosolic fatty-acid binding" evidence="11">
    <location>
        <begin position="45"/>
        <end position="177"/>
    </location>
</feature>
<dbReference type="GO" id="GO:0008289">
    <property type="term" value="F:lipid binding"/>
    <property type="evidence" value="ECO:0007669"/>
    <property type="project" value="UniProtKB-KW"/>
</dbReference>
<evidence type="ECO:0000256" key="3">
    <source>
        <dbReference type="ARBA" id="ARBA00019890"/>
    </source>
</evidence>
<dbReference type="GO" id="GO:0005576">
    <property type="term" value="C:extracellular region"/>
    <property type="evidence" value="ECO:0007669"/>
    <property type="project" value="UniProtKB-SubCell"/>
</dbReference>
<protein>
    <recommendedName>
        <fullName evidence="3">Apolipoprotein D</fullName>
    </recommendedName>
</protein>
<dbReference type="GO" id="GO:0006629">
    <property type="term" value="P:lipid metabolic process"/>
    <property type="evidence" value="ECO:0007669"/>
    <property type="project" value="TreeGrafter"/>
</dbReference>
<dbReference type="PANTHER" id="PTHR10612">
    <property type="entry name" value="APOLIPOPROTEIN D"/>
    <property type="match status" value="1"/>
</dbReference>
<feature type="chain" id="PRO_5045015011" description="Apolipoprotein D" evidence="10">
    <location>
        <begin position="19"/>
        <end position="204"/>
    </location>
</feature>
<gene>
    <name evidence="12" type="primary">Apod-L12</name>
    <name evidence="12" type="ORF">Hamer_G025102</name>
</gene>
<dbReference type="InterPro" id="IPR022271">
    <property type="entry name" value="Lipocalin_ApoD"/>
</dbReference>
<sequence>MMALRVVGVLAGLSCVLCQGQNNLPFLPKPPAPGPCPLVPVVNNFDLQRYLGRWYEIERFFNPFQNGECVTADYELFPNGTVSVINTQISEGELDSISGFAELGPNQSEGKLVVDFPFSEGSFSPDGVPNYIVVATDYSNYAVVHSCTYLGPELKLEFSWILAREPNVPASFLMALKEWLKIVNIDASRYLPTLQTPYCPRRQV</sequence>
<keyword evidence="13" id="KW-1185">Reference proteome</keyword>
<evidence type="ECO:0000256" key="7">
    <source>
        <dbReference type="ARBA" id="ARBA00023121"/>
    </source>
</evidence>
<accession>A0A8J5KEE9</accession>
<proteinExistence type="inferred from homology"/>
<feature type="signal peptide" evidence="10">
    <location>
        <begin position="1"/>
        <end position="18"/>
    </location>
</feature>
<dbReference type="PIRSF" id="PIRSF036893">
    <property type="entry name" value="Lipocalin_ApoD"/>
    <property type="match status" value="1"/>
</dbReference>
<evidence type="ECO:0000256" key="6">
    <source>
        <dbReference type="ARBA" id="ARBA00022729"/>
    </source>
</evidence>
<evidence type="ECO:0000256" key="1">
    <source>
        <dbReference type="ARBA" id="ARBA00004613"/>
    </source>
</evidence>
<dbReference type="GO" id="GO:0005737">
    <property type="term" value="C:cytoplasm"/>
    <property type="evidence" value="ECO:0007669"/>
    <property type="project" value="TreeGrafter"/>
</dbReference>
<evidence type="ECO:0000256" key="2">
    <source>
        <dbReference type="ARBA" id="ARBA00006889"/>
    </source>
</evidence>
<evidence type="ECO:0000313" key="13">
    <source>
        <dbReference type="Proteomes" id="UP000747542"/>
    </source>
</evidence>
<keyword evidence="5" id="KW-0964">Secreted</keyword>
<dbReference type="InterPro" id="IPR000566">
    <property type="entry name" value="Lipocln_cytosolic_FA-bd_dom"/>
</dbReference>
<dbReference type="PANTHER" id="PTHR10612:SF62">
    <property type="entry name" value="LIPOCALIN_CYTOSOLIC FATTY-ACID BINDING DOMAIN-CONTAINING PROTEIN"/>
    <property type="match status" value="1"/>
</dbReference>
<dbReference type="EMBL" id="JAHLQT010013574">
    <property type="protein sequence ID" value="KAG7170771.1"/>
    <property type="molecule type" value="Genomic_DNA"/>
</dbReference>
<evidence type="ECO:0000256" key="8">
    <source>
        <dbReference type="ARBA" id="ARBA00023157"/>
    </source>
</evidence>
<comment type="similarity">
    <text evidence="2 10">Belongs to the calycin superfamily. Lipocalin family.</text>
</comment>
<keyword evidence="7" id="KW-0446">Lipid-binding</keyword>
<evidence type="ECO:0000313" key="12">
    <source>
        <dbReference type="EMBL" id="KAG7170771.1"/>
    </source>
</evidence>
<evidence type="ECO:0000256" key="4">
    <source>
        <dbReference type="ARBA" id="ARBA00022448"/>
    </source>
</evidence>
<dbReference type="InterPro" id="IPR022272">
    <property type="entry name" value="Lipocalin_CS"/>
</dbReference>
<dbReference type="AlphaFoldDB" id="A0A8J5KEE9"/>
<comment type="subcellular location">
    <subcellularLocation>
        <location evidence="1">Secreted</location>
    </subcellularLocation>
</comment>
<comment type="caution">
    <text evidence="12">The sequence shown here is derived from an EMBL/GenBank/DDBJ whole genome shotgun (WGS) entry which is preliminary data.</text>
</comment>
<keyword evidence="4" id="KW-0813">Transport</keyword>
<reference evidence="12" key="1">
    <citation type="journal article" date="2021" name="Sci. Adv.">
        <title>The American lobster genome reveals insights on longevity, neural, and immune adaptations.</title>
        <authorList>
            <person name="Polinski J.M."/>
            <person name="Zimin A.V."/>
            <person name="Clark K.F."/>
            <person name="Kohn A.B."/>
            <person name="Sadowski N."/>
            <person name="Timp W."/>
            <person name="Ptitsyn A."/>
            <person name="Khanna P."/>
            <person name="Romanova D.Y."/>
            <person name="Williams P."/>
            <person name="Greenwood S.J."/>
            <person name="Moroz L.L."/>
            <person name="Walt D.R."/>
            <person name="Bodnar A.G."/>
        </authorList>
    </citation>
    <scope>NUCLEOTIDE SEQUENCE</scope>
    <source>
        <strain evidence="12">GMGI-L3</strain>
    </source>
</reference>
<keyword evidence="6 10" id="KW-0732">Signal</keyword>
<evidence type="ECO:0000259" key="11">
    <source>
        <dbReference type="Pfam" id="PF08212"/>
    </source>
</evidence>
<dbReference type="OrthoDB" id="565904at2759"/>
<dbReference type="Pfam" id="PF08212">
    <property type="entry name" value="Lipocalin_2"/>
    <property type="match status" value="1"/>
</dbReference>
<evidence type="ECO:0000256" key="9">
    <source>
        <dbReference type="ARBA" id="ARBA00023180"/>
    </source>
</evidence>